<keyword evidence="9" id="KW-0547">Nucleotide-binding</keyword>
<dbReference type="InterPro" id="IPR013815">
    <property type="entry name" value="ATP_grasp_subdomain_1"/>
</dbReference>
<reference evidence="17 18" key="1">
    <citation type="submission" date="2016-10" db="EMBL/GenBank/DDBJ databases">
        <authorList>
            <person name="de Groot N.N."/>
        </authorList>
    </citation>
    <scope>NUCLEOTIDE SEQUENCE [LARGE SCALE GENOMIC DNA]</scope>
    <source>
        <strain evidence="17 18">ASO4-2</strain>
    </source>
</reference>
<evidence type="ECO:0000256" key="8">
    <source>
        <dbReference type="ARBA" id="ARBA00022723"/>
    </source>
</evidence>
<dbReference type="Proteomes" id="UP000198771">
    <property type="component" value="Unassembled WGS sequence"/>
</dbReference>
<dbReference type="Gene3D" id="3.50.30.10">
    <property type="entry name" value="Phosphohistidine domain"/>
    <property type="match status" value="1"/>
</dbReference>
<dbReference type="Gene3D" id="3.30.1490.20">
    <property type="entry name" value="ATP-grasp fold, A domain"/>
    <property type="match status" value="1"/>
</dbReference>
<evidence type="ECO:0000256" key="11">
    <source>
        <dbReference type="ARBA" id="ARBA00022840"/>
    </source>
</evidence>
<dbReference type="GO" id="GO:0008986">
    <property type="term" value="F:pyruvate, water dikinase activity"/>
    <property type="evidence" value="ECO:0007669"/>
    <property type="project" value="UniProtKB-EC"/>
</dbReference>
<dbReference type="STRING" id="617002.SAMN05660653_02142"/>
<evidence type="ECO:0000256" key="14">
    <source>
        <dbReference type="ARBA" id="ARBA00047700"/>
    </source>
</evidence>
<comment type="catalytic activity">
    <reaction evidence="14">
        <text>pyruvate + ATP + H2O = phosphoenolpyruvate + AMP + phosphate + 2 H(+)</text>
        <dbReference type="Rhea" id="RHEA:11364"/>
        <dbReference type="ChEBI" id="CHEBI:15361"/>
        <dbReference type="ChEBI" id="CHEBI:15377"/>
        <dbReference type="ChEBI" id="CHEBI:15378"/>
        <dbReference type="ChEBI" id="CHEBI:30616"/>
        <dbReference type="ChEBI" id="CHEBI:43474"/>
        <dbReference type="ChEBI" id="CHEBI:58702"/>
        <dbReference type="ChEBI" id="CHEBI:456215"/>
        <dbReference type="EC" id="2.7.9.2"/>
    </reaction>
</comment>
<dbReference type="InterPro" id="IPR036637">
    <property type="entry name" value="Phosphohistidine_dom_sf"/>
</dbReference>
<evidence type="ECO:0000256" key="4">
    <source>
        <dbReference type="ARBA" id="ARBA00007837"/>
    </source>
</evidence>
<dbReference type="GO" id="GO:0005524">
    <property type="term" value="F:ATP binding"/>
    <property type="evidence" value="ECO:0007669"/>
    <property type="project" value="UniProtKB-KW"/>
</dbReference>
<keyword evidence="10" id="KW-0418">Kinase</keyword>
<keyword evidence="7" id="KW-0808">Transferase</keyword>
<dbReference type="PANTHER" id="PTHR43030">
    <property type="entry name" value="PHOSPHOENOLPYRUVATE SYNTHASE"/>
    <property type="match status" value="1"/>
</dbReference>
<dbReference type="Pfam" id="PF00391">
    <property type="entry name" value="PEP-utilizers"/>
    <property type="match status" value="1"/>
</dbReference>
<evidence type="ECO:0000256" key="7">
    <source>
        <dbReference type="ARBA" id="ARBA00022679"/>
    </source>
</evidence>
<dbReference type="EC" id="2.7.9.2" evidence="5"/>
<feature type="domain" description="Pyruvate phosphate dikinase AMP/ATP-binding" evidence="16">
    <location>
        <begin position="133"/>
        <end position="443"/>
    </location>
</feature>
<dbReference type="InterPro" id="IPR008279">
    <property type="entry name" value="PEP-util_enz_mobile_dom"/>
</dbReference>
<accession>A0A1G6DHD9</accession>
<dbReference type="InterPro" id="IPR006319">
    <property type="entry name" value="PEP_synth"/>
</dbReference>
<evidence type="ECO:0000256" key="1">
    <source>
        <dbReference type="ARBA" id="ARBA00001946"/>
    </source>
</evidence>
<comment type="pathway">
    <text evidence="3">Carbohydrate biosynthesis; gluconeogenesis.</text>
</comment>
<comment type="function">
    <text evidence="2">Catalyzes the phosphorylation of pyruvate to phosphoenolpyruvate.</text>
</comment>
<dbReference type="InterPro" id="IPR002192">
    <property type="entry name" value="PPDK_AMP/ATP-bd"/>
</dbReference>
<proteinExistence type="inferred from homology"/>
<feature type="domain" description="PEP-utilising enzyme mobile" evidence="15">
    <location>
        <begin position="484"/>
        <end position="553"/>
    </location>
</feature>
<dbReference type="SUPFAM" id="SSF52009">
    <property type="entry name" value="Phosphohistidine domain"/>
    <property type="match status" value="1"/>
</dbReference>
<evidence type="ECO:0000259" key="16">
    <source>
        <dbReference type="Pfam" id="PF01326"/>
    </source>
</evidence>
<keyword evidence="12" id="KW-0460">Magnesium</keyword>
<evidence type="ECO:0000256" key="12">
    <source>
        <dbReference type="ARBA" id="ARBA00022842"/>
    </source>
</evidence>
<dbReference type="GO" id="GO:0006094">
    <property type="term" value="P:gluconeogenesis"/>
    <property type="evidence" value="ECO:0007669"/>
    <property type="project" value="UniProtKB-UniPathway"/>
</dbReference>
<keyword evidence="18" id="KW-1185">Reference proteome</keyword>
<comment type="cofactor">
    <cofactor evidence="1">
        <name>Mg(2+)</name>
        <dbReference type="ChEBI" id="CHEBI:18420"/>
    </cofactor>
</comment>
<sequence>MYHFLDQLFEKSNIPTNTAPEETLFHSKYHFFKQLLSHNNKALQLINNLENLLFVPQPFTFDEVLCQCEELVGVVYELAEDLNALSQGKYPGLFSSSEKIGIQVLRGLSRQRKLERSCLVLPLVGLSHENQARVGGKAANLGEVSNRAGLPTPQGFVVTAYACHHFLRSSNLYDAIRGELKGVDIQDTDHLEAACREIQKMILNASLPEDLESRIYYEAREMASELGPETRMAVRSSATGEDSESSFAGQHSTVLNVTADTILDAYKEVVASMYTPRAVFYRRSVGYRDQDMQMCVLCLNMVDARASGVMYTQDPNKPGERKLIISAAWGLGVSVVDGSMPTDMWQVTSSGNIETVTVHKTKRIVMNPAGGLHEVPVDPHLQDQPCLGEDDVAKLAEYGIHLENHYKLPLDIEWAMDQAGKIFILQARPLNLLMSEEEHPSPDSGEEGYAGHELVLQGGSTASTGTASGPAFVLKTEHNLSAVPQGAILVTTQTSPMYVSLMSKVHGIITDVGSVTGHMASVAREFGIPTLVGTENATSVIPHGEEITLDASRRAVYSGRVMALIRTKPQINLMKGSPLFRLVKETLQNVVPLNLIDPKQADFTPEGCLTLHDVVRFAHEKAMSEMFCICEDIQEDTCLAVKLHTTLPLNTYILDLGGGFNRQPEQGVTDQEGIASKPFVAMLRGMTHPGVRWGRRVEVESNGSAAISHVEINHDPANKSSRGGPNYAIISDDYLNYSARLGYHFVTIDAYCGEQVNDNYIVFLFKGGAADISRRTRRALMISTILKRLGLRVEHKGDMVRGEIKKYDCPRMMEKLEFIGRLLGSVRLLDMVLTDEAQIPWYVEQFFKGNYTFEQ</sequence>
<dbReference type="UniPathway" id="UPA00138"/>
<keyword evidence="8" id="KW-0479">Metal-binding</keyword>
<dbReference type="Gene3D" id="3.30.470.20">
    <property type="entry name" value="ATP-grasp fold, B domain"/>
    <property type="match status" value="1"/>
</dbReference>
<evidence type="ECO:0000256" key="5">
    <source>
        <dbReference type="ARBA" id="ARBA00011996"/>
    </source>
</evidence>
<keyword evidence="17" id="KW-0670">Pyruvate</keyword>
<evidence type="ECO:0000313" key="17">
    <source>
        <dbReference type="EMBL" id="SDB44607.1"/>
    </source>
</evidence>
<name>A0A1G6DHD9_9BACT</name>
<evidence type="ECO:0000256" key="10">
    <source>
        <dbReference type="ARBA" id="ARBA00022777"/>
    </source>
</evidence>
<dbReference type="GO" id="GO:0046872">
    <property type="term" value="F:metal ion binding"/>
    <property type="evidence" value="ECO:0007669"/>
    <property type="project" value="UniProtKB-KW"/>
</dbReference>
<evidence type="ECO:0000256" key="3">
    <source>
        <dbReference type="ARBA" id="ARBA00004742"/>
    </source>
</evidence>
<gene>
    <name evidence="17" type="ORF">SAMN05660653_02142</name>
</gene>
<protein>
    <recommendedName>
        <fullName evidence="6">Phosphoenolpyruvate synthase</fullName>
        <ecNumber evidence="5">2.7.9.2</ecNumber>
    </recommendedName>
    <alternativeName>
        <fullName evidence="13">Pyruvate, water dikinase</fullName>
    </alternativeName>
</protein>
<dbReference type="SUPFAM" id="SSF56059">
    <property type="entry name" value="Glutathione synthetase ATP-binding domain-like"/>
    <property type="match status" value="1"/>
</dbReference>
<comment type="similarity">
    <text evidence="4">Belongs to the PEP-utilizing enzyme family.</text>
</comment>
<dbReference type="PANTHER" id="PTHR43030:SF1">
    <property type="entry name" value="PHOSPHOENOLPYRUVATE SYNTHASE"/>
    <property type="match status" value="1"/>
</dbReference>
<dbReference type="AlphaFoldDB" id="A0A1G6DHD9"/>
<dbReference type="EMBL" id="FMXO01000012">
    <property type="protein sequence ID" value="SDB44607.1"/>
    <property type="molecule type" value="Genomic_DNA"/>
</dbReference>
<evidence type="ECO:0000259" key="15">
    <source>
        <dbReference type="Pfam" id="PF00391"/>
    </source>
</evidence>
<keyword evidence="11" id="KW-0067">ATP-binding</keyword>
<evidence type="ECO:0000256" key="9">
    <source>
        <dbReference type="ARBA" id="ARBA00022741"/>
    </source>
</evidence>
<evidence type="ECO:0000256" key="6">
    <source>
        <dbReference type="ARBA" id="ARBA00021623"/>
    </source>
</evidence>
<dbReference type="OrthoDB" id="9760711at2"/>
<dbReference type="RefSeq" id="WP_161946293.1">
    <property type="nucleotide sequence ID" value="NZ_FMXO01000012.1"/>
</dbReference>
<dbReference type="Pfam" id="PF01326">
    <property type="entry name" value="PPDK_N"/>
    <property type="match status" value="1"/>
</dbReference>
<evidence type="ECO:0000256" key="13">
    <source>
        <dbReference type="ARBA" id="ARBA00033470"/>
    </source>
</evidence>
<organism evidence="17 18">
    <name type="scientific">Desulfonatronum thiosulfatophilum</name>
    <dbReference type="NCBI Taxonomy" id="617002"/>
    <lineage>
        <taxon>Bacteria</taxon>
        <taxon>Pseudomonadati</taxon>
        <taxon>Thermodesulfobacteriota</taxon>
        <taxon>Desulfovibrionia</taxon>
        <taxon>Desulfovibrionales</taxon>
        <taxon>Desulfonatronaceae</taxon>
        <taxon>Desulfonatronum</taxon>
    </lineage>
</organism>
<evidence type="ECO:0000313" key="18">
    <source>
        <dbReference type="Proteomes" id="UP000198771"/>
    </source>
</evidence>
<evidence type="ECO:0000256" key="2">
    <source>
        <dbReference type="ARBA" id="ARBA00002988"/>
    </source>
</evidence>